<keyword evidence="3" id="KW-1185">Reference proteome</keyword>
<dbReference type="AlphaFoldDB" id="A0A1N6IUG6"/>
<name>A0A1N6IUG6_9BURK</name>
<keyword evidence="1" id="KW-0472">Membrane</keyword>
<evidence type="ECO:0000313" key="2">
    <source>
        <dbReference type="EMBL" id="SIO35653.1"/>
    </source>
</evidence>
<protein>
    <submittedName>
        <fullName evidence="2">Uncharacterized protein</fullName>
    </submittedName>
</protein>
<evidence type="ECO:0000313" key="3">
    <source>
        <dbReference type="Proteomes" id="UP000185151"/>
    </source>
</evidence>
<gene>
    <name evidence="2" type="ORF">SAMN05444165_2504</name>
</gene>
<sequence length="85" mass="9002">MFVYSFFSAACSAGFGAPLRRVAASTAKRVARAALRAVYAGNPLTPTGYAILAMTVVAVALVALLSTWSLGNELESALRVSWWFS</sequence>
<dbReference type="Proteomes" id="UP000185151">
    <property type="component" value="Unassembled WGS sequence"/>
</dbReference>
<organism evidence="2 3">
    <name type="scientific">Paraburkholderia phenazinium</name>
    <dbReference type="NCBI Taxonomy" id="60549"/>
    <lineage>
        <taxon>Bacteria</taxon>
        <taxon>Pseudomonadati</taxon>
        <taxon>Pseudomonadota</taxon>
        <taxon>Betaproteobacteria</taxon>
        <taxon>Burkholderiales</taxon>
        <taxon>Burkholderiaceae</taxon>
        <taxon>Paraburkholderia</taxon>
    </lineage>
</organism>
<accession>A0A1N6IUG6</accession>
<proteinExistence type="predicted"/>
<reference evidence="2 3" key="1">
    <citation type="submission" date="2016-11" db="EMBL/GenBank/DDBJ databases">
        <authorList>
            <person name="Jaros S."/>
            <person name="Januszkiewicz K."/>
            <person name="Wedrychowicz H."/>
        </authorList>
    </citation>
    <scope>NUCLEOTIDE SEQUENCE [LARGE SCALE GENOMIC DNA]</scope>
    <source>
        <strain evidence="2 3">GAS95</strain>
    </source>
</reference>
<evidence type="ECO:0000256" key="1">
    <source>
        <dbReference type="SAM" id="Phobius"/>
    </source>
</evidence>
<dbReference type="RefSeq" id="WP_074295945.1">
    <property type="nucleotide sequence ID" value="NZ_FSRU01000001.1"/>
</dbReference>
<keyword evidence="1" id="KW-0812">Transmembrane</keyword>
<dbReference type="EMBL" id="FSRU01000001">
    <property type="protein sequence ID" value="SIO35653.1"/>
    <property type="molecule type" value="Genomic_DNA"/>
</dbReference>
<feature type="transmembrane region" description="Helical" evidence="1">
    <location>
        <begin position="48"/>
        <end position="70"/>
    </location>
</feature>
<keyword evidence="1" id="KW-1133">Transmembrane helix</keyword>